<sequence>MAWFAAPLIVKGLAWGAGVAASVLAGKKTKDWVSEKLEQKTRDKMQAELSAHASAYLTQLEQAWHRAFWRYFAIQNGLLFVALGLSFWLGSGLFFVGLALVFVWNAVLVYGYKSTLIAFWQHKSLQRLLAARLNEELTRHLQNLSHIEQRWVDWFIAEKQQEICQQTAEHLVPRVRFAMINVALMLVLSFVVFRLAVVPFV</sequence>
<feature type="transmembrane region" description="Helical" evidence="1">
    <location>
        <begin position="68"/>
        <end position="88"/>
    </location>
</feature>
<evidence type="ECO:0000313" key="2">
    <source>
        <dbReference type="EMBL" id="AHF01175.1"/>
    </source>
</evidence>
<dbReference type="Proteomes" id="UP000005380">
    <property type="component" value="Chromosome"/>
</dbReference>
<protein>
    <submittedName>
        <fullName evidence="2">Uncharacterized protein</fullName>
    </submittedName>
</protein>
<accession>W0DRE7</accession>
<feature type="transmembrane region" description="Helical" evidence="1">
    <location>
        <begin position="177"/>
        <end position="197"/>
    </location>
</feature>
<dbReference type="EMBL" id="CP007030">
    <property type="protein sequence ID" value="AHF01175.1"/>
    <property type="molecule type" value="Genomic_DNA"/>
</dbReference>
<dbReference type="OrthoDB" id="5615036at2"/>
<dbReference type="STRING" id="717772.THIAE_04660"/>
<reference evidence="2 3" key="1">
    <citation type="submission" date="2013-12" db="EMBL/GenBank/DDBJ databases">
        <authorList>
            <consortium name="DOE Joint Genome Institute"/>
            <person name="Kappler U."/>
            <person name="Huntemann M."/>
            <person name="Han J."/>
            <person name="Chen A."/>
            <person name="Kyrpides N."/>
            <person name="Mavromatis K."/>
            <person name="Markowitz V."/>
            <person name="Palaniappan K."/>
            <person name="Ivanova N."/>
            <person name="Schaumberg A."/>
            <person name="Pati A."/>
            <person name="Liolios K."/>
            <person name="Nordberg H.P."/>
            <person name="Cantor M.N."/>
            <person name="Hua S.X."/>
            <person name="Woyke T."/>
        </authorList>
    </citation>
    <scope>NUCLEOTIDE SEQUENCE [LARGE SCALE GENOMIC DNA]</scope>
    <source>
        <strain evidence="3">AL2</strain>
    </source>
</reference>
<dbReference type="InParanoid" id="W0DRE7"/>
<name>W0DRE7_9GAMM</name>
<evidence type="ECO:0000313" key="3">
    <source>
        <dbReference type="Proteomes" id="UP000005380"/>
    </source>
</evidence>
<dbReference type="RefSeq" id="WP_006459021.1">
    <property type="nucleotide sequence ID" value="NZ_CP007030.1"/>
</dbReference>
<gene>
    <name evidence="2" type="ORF">THIAE_04660</name>
</gene>
<keyword evidence="1" id="KW-0812">Transmembrane</keyword>
<organism evidence="2 3">
    <name type="scientific">Thiomicrospira aerophila AL3</name>
    <dbReference type="NCBI Taxonomy" id="717772"/>
    <lineage>
        <taxon>Bacteria</taxon>
        <taxon>Pseudomonadati</taxon>
        <taxon>Pseudomonadota</taxon>
        <taxon>Gammaproteobacteria</taxon>
        <taxon>Thiotrichales</taxon>
        <taxon>Piscirickettsiaceae</taxon>
        <taxon>Thiomicrospira</taxon>
    </lineage>
</organism>
<dbReference type="AlphaFoldDB" id="W0DRE7"/>
<feature type="transmembrane region" description="Helical" evidence="1">
    <location>
        <begin position="94"/>
        <end position="112"/>
    </location>
</feature>
<keyword evidence="3" id="KW-1185">Reference proteome</keyword>
<feature type="transmembrane region" description="Helical" evidence="1">
    <location>
        <begin position="6"/>
        <end position="26"/>
    </location>
</feature>
<keyword evidence="1" id="KW-1133">Transmembrane helix</keyword>
<keyword evidence="1" id="KW-0472">Membrane</keyword>
<dbReference type="KEGG" id="tao:THIAE_04660"/>
<evidence type="ECO:0000256" key="1">
    <source>
        <dbReference type="SAM" id="Phobius"/>
    </source>
</evidence>
<dbReference type="HOGENOM" id="CLU_1359881_0_0_6"/>
<proteinExistence type="predicted"/>